<comment type="caution">
    <text evidence="1">The sequence shown here is derived from an EMBL/GenBank/DDBJ whole genome shotgun (WGS) entry which is preliminary data.</text>
</comment>
<gene>
    <name evidence="1" type="ORF">JMJ56_24045</name>
</gene>
<protein>
    <recommendedName>
        <fullName evidence="3">Eps11J</fullName>
    </recommendedName>
</protein>
<evidence type="ECO:0008006" key="3">
    <source>
        <dbReference type="Google" id="ProtNLM"/>
    </source>
</evidence>
<dbReference type="RefSeq" id="WP_202834311.1">
    <property type="nucleotide sequence ID" value="NZ_JAETWB010000021.1"/>
</dbReference>
<evidence type="ECO:0000313" key="1">
    <source>
        <dbReference type="EMBL" id="MBL6081086.1"/>
    </source>
</evidence>
<proteinExistence type="predicted"/>
<name>A0ABS1UCV8_9PROT</name>
<accession>A0ABS1UCV8</accession>
<organism evidence="1 2">
    <name type="scientific">Belnapia arida</name>
    <dbReference type="NCBI Taxonomy" id="2804533"/>
    <lineage>
        <taxon>Bacteria</taxon>
        <taxon>Pseudomonadati</taxon>
        <taxon>Pseudomonadota</taxon>
        <taxon>Alphaproteobacteria</taxon>
        <taxon>Acetobacterales</taxon>
        <taxon>Roseomonadaceae</taxon>
        <taxon>Belnapia</taxon>
    </lineage>
</organism>
<dbReference type="Proteomes" id="UP000660885">
    <property type="component" value="Unassembled WGS sequence"/>
</dbReference>
<sequence length="356" mass="40346">MTQTPLPAEGADTLFISASFFGYAKAIKAALEARGRRVAWFEDRPRTDAGSKALIRLFPSAMQGLSDSYFRGIAERLRGHPIRDVLIIKGEALSIAATQELRRAFPQARFTLYFWDSYRNMGRESPAKVSLFDAAYTFDPVDAEADLRLRYRPLFYRSEYAQLPLLDSEVDLLFVGTAHTDRFAIMQRIANQLPPTLRFRRVMYLPSRGFFELRRVLDSRLWRARREDFVFAPLSFAQVLRLVASARTLIDIERAVQAGLTMRTIEALGAGRKLVTTNAQILRADFYDARNICVIDRHRPAVPLEFLSVAYLRPTEGILRKYSLEGWLDEVMPGAPAVAESPFEKSVCGVPLRAVA</sequence>
<reference evidence="1 2" key="1">
    <citation type="submission" date="2021-01" db="EMBL/GenBank/DDBJ databases">
        <title>Belnapia mucosa sp. nov. and Belnapia arida sp. nov., isolated from the Tabernas Desert (Almeria, Spain).</title>
        <authorList>
            <person name="Molina-Menor E."/>
            <person name="Vidal-Verdu A."/>
            <person name="Calonge A."/>
            <person name="Satari L."/>
            <person name="Pereto J."/>
            <person name="Porcar M."/>
        </authorList>
    </citation>
    <scope>NUCLEOTIDE SEQUENCE [LARGE SCALE GENOMIC DNA]</scope>
    <source>
        <strain evidence="1 2">T18</strain>
    </source>
</reference>
<evidence type="ECO:0000313" key="2">
    <source>
        <dbReference type="Proteomes" id="UP000660885"/>
    </source>
</evidence>
<keyword evidence="2" id="KW-1185">Reference proteome</keyword>
<dbReference type="EMBL" id="JAETWB010000021">
    <property type="protein sequence ID" value="MBL6081086.1"/>
    <property type="molecule type" value="Genomic_DNA"/>
</dbReference>